<protein>
    <submittedName>
        <fullName evidence="1">Uncharacterized protein</fullName>
    </submittedName>
</protein>
<sequence>MERLSWFLNKVWNLGHNNEDADFDWWEWYGPHLVKRFWKRTMGRYIKELAESPLSIVSLGCGSSPVITLFHSRVVGIEIDKGKVRKRAALIKLFTSMKFGSFLLYIKYGYKF</sequence>
<accession>A0A0F8ZQ50</accession>
<name>A0A0F8ZQ50_9ZZZZ</name>
<gene>
    <name evidence="1" type="ORF">LCGC14_3008490</name>
</gene>
<comment type="caution">
    <text evidence="1">The sequence shown here is derived from an EMBL/GenBank/DDBJ whole genome shotgun (WGS) entry which is preliminary data.</text>
</comment>
<dbReference type="EMBL" id="LAZR01062199">
    <property type="protein sequence ID" value="KKK62021.1"/>
    <property type="molecule type" value="Genomic_DNA"/>
</dbReference>
<evidence type="ECO:0000313" key="1">
    <source>
        <dbReference type="EMBL" id="KKK62021.1"/>
    </source>
</evidence>
<proteinExistence type="predicted"/>
<dbReference type="AlphaFoldDB" id="A0A0F8ZQ50"/>
<reference evidence="1" key="1">
    <citation type="journal article" date="2015" name="Nature">
        <title>Complex archaea that bridge the gap between prokaryotes and eukaryotes.</title>
        <authorList>
            <person name="Spang A."/>
            <person name="Saw J.H."/>
            <person name="Jorgensen S.L."/>
            <person name="Zaremba-Niedzwiedzka K."/>
            <person name="Martijn J."/>
            <person name="Lind A.E."/>
            <person name="van Eijk R."/>
            <person name="Schleper C."/>
            <person name="Guy L."/>
            <person name="Ettema T.J."/>
        </authorList>
    </citation>
    <scope>NUCLEOTIDE SEQUENCE</scope>
</reference>
<organism evidence="1">
    <name type="scientific">marine sediment metagenome</name>
    <dbReference type="NCBI Taxonomy" id="412755"/>
    <lineage>
        <taxon>unclassified sequences</taxon>
        <taxon>metagenomes</taxon>
        <taxon>ecological metagenomes</taxon>
    </lineage>
</organism>